<dbReference type="InterPro" id="IPR001451">
    <property type="entry name" value="Hexapep"/>
</dbReference>
<name>A0A0N1JWR7_9ACTN</name>
<reference evidence="2" key="1">
    <citation type="submission" date="2015-07" db="EMBL/GenBank/DDBJ databases">
        <authorList>
            <person name="Ju K.-S."/>
            <person name="Doroghazi J.R."/>
            <person name="Metcalf W.W."/>
        </authorList>
    </citation>
    <scope>NUCLEOTIDE SEQUENCE [LARGE SCALE GENOMIC DNA]</scope>
    <source>
        <strain evidence="2">NRRL ISP-5002</strain>
    </source>
</reference>
<keyword evidence="2" id="KW-1185">Reference proteome</keyword>
<gene>
    <name evidence="1" type="ORF">ADL29_29380</name>
</gene>
<organism evidence="1 2">
    <name type="scientific">Streptomyces chattanoogensis</name>
    <dbReference type="NCBI Taxonomy" id="66876"/>
    <lineage>
        <taxon>Bacteria</taxon>
        <taxon>Bacillati</taxon>
        <taxon>Actinomycetota</taxon>
        <taxon>Actinomycetes</taxon>
        <taxon>Kitasatosporales</taxon>
        <taxon>Streptomycetaceae</taxon>
        <taxon>Streptomyces</taxon>
    </lineage>
</organism>
<dbReference type="PANTHER" id="PTHR13061">
    <property type="entry name" value="DYNACTIN SUBUNIT P25"/>
    <property type="match status" value="1"/>
</dbReference>
<dbReference type="InterPro" id="IPR047324">
    <property type="entry name" value="LbH_gamma_CA-like"/>
</dbReference>
<sequence length="188" mass="19103">MAGRALISGVAGAEPTIDPAAFTAPTSVVVGDVTLAPGASVWYHAVLRADCGPIVLGADSNIQDNCTVHVDPGFPVTVGERVSVGHNAVLHGCTVEDDVLVGMGATVLNGAHIGAGSLVAAQALVPQGMQVPPGSLVAGVPAKVKRELTDEERETIKLNAAMYLELAARHRDSVQEADAVPEAGEDEG</sequence>
<dbReference type="PATRIC" id="fig|66876.3.peg.6446"/>
<dbReference type="InterPro" id="IPR011004">
    <property type="entry name" value="Trimer_LpxA-like_sf"/>
</dbReference>
<dbReference type="Proteomes" id="UP000037982">
    <property type="component" value="Unassembled WGS sequence"/>
</dbReference>
<dbReference type="Gene3D" id="2.160.10.10">
    <property type="entry name" value="Hexapeptide repeat proteins"/>
    <property type="match status" value="1"/>
</dbReference>
<proteinExistence type="predicted"/>
<comment type="caution">
    <text evidence="1">The sequence shown here is derived from an EMBL/GenBank/DDBJ whole genome shotgun (WGS) entry which is preliminary data.</text>
</comment>
<dbReference type="EMBL" id="LGKG01000162">
    <property type="protein sequence ID" value="KPC60397.1"/>
    <property type="molecule type" value="Genomic_DNA"/>
</dbReference>
<evidence type="ECO:0000313" key="1">
    <source>
        <dbReference type="EMBL" id="KPC60397.1"/>
    </source>
</evidence>
<accession>A0A0N1JWR7</accession>
<protein>
    <submittedName>
        <fullName evidence="1">Anhydrase</fullName>
    </submittedName>
</protein>
<dbReference type="SUPFAM" id="SSF51161">
    <property type="entry name" value="Trimeric LpxA-like enzymes"/>
    <property type="match status" value="1"/>
</dbReference>
<evidence type="ECO:0000313" key="2">
    <source>
        <dbReference type="Proteomes" id="UP000037982"/>
    </source>
</evidence>
<dbReference type="Pfam" id="PF14602">
    <property type="entry name" value="Hexapep_2"/>
    <property type="match status" value="1"/>
</dbReference>
<dbReference type="InterPro" id="IPR050484">
    <property type="entry name" value="Transf_Hexapept/Carb_Anhydrase"/>
</dbReference>
<dbReference type="AlphaFoldDB" id="A0A0N1JWR7"/>
<dbReference type="CDD" id="cd04645">
    <property type="entry name" value="LbH_gamma_CA_like"/>
    <property type="match status" value="1"/>
</dbReference>
<dbReference type="PANTHER" id="PTHR13061:SF29">
    <property type="entry name" value="GAMMA CARBONIC ANHYDRASE-LIKE 1, MITOCHONDRIAL-RELATED"/>
    <property type="match status" value="1"/>
</dbReference>
<dbReference type="RefSeq" id="WP_053926583.1">
    <property type="nucleotide sequence ID" value="NZ_LGKG01000162.1"/>
</dbReference>